<dbReference type="EMBL" id="CP007035">
    <property type="protein sequence ID" value="AHF17459.1"/>
    <property type="molecule type" value="Genomic_DNA"/>
</dbReference>
<protein>
    <submittedName>
        <fullName evidence="1">Uncharacterized protein</fullName>
    </submittedName>
</protein>
<gene>
    <name evidence="1" type="ORF">NIASO_08115</name>
</gene>
<dbReference type="AlphaFoldDB" id="W0F7L9"/>
<organism evidence="1 2">
    <name type="scientific">Niabella soli DSM 19437</name>
    <dbReference type="NCBI Taxonomy" id="929713"/>
    <lineage>
        <taxon>Bacteria</taxon>
        <taxon>Pseudomonadati</taxon>
        <taxon>Bacteroidota</taxon>
        <taxon>Chitinophagia</taxon>
        <taxon>Chitinophagales</taxon>
        <taxon>Chitinophagaceae</taxon>
        <taxon>Niabella</taxon>
    </lineage>
</organism>
<proteinExistence type="predicted"/>
<reference evidence="1 2" key="1">
    <citation type="submission" date="2013-12" db="EMBL/GenBank/DDBJ databases">
        <authorList>
            <consortium name="DOE Joint Genome Institute"/>
            <person name="Eisen J."/>
            <person name="Huntemann M."/>
            <person name="Han J."/>
            <person name="Chen A."/>
            <person name="Kyrpides N."/>
            <person name="Mavromatis K."/>
            <person name="Markowitz V."/>
            <person name="Palaniappan K."/>
            <person name="Ivanova N."/>
            <person name="Schaumberg A."/>
            <person name="Pati A."/>
            <person name="Liolios K."/>
            <person name="Nordberg H.P."/>
            <person name="Cantor M.N."/>
            <person name="Hua S.X."/>
            <person name="Woyke T."/>
        </authorList>
    </citation>
    <scope>NUCLEOTIDE SEQUENCE [LARGE SCALE GENOMIC DNA]</scope>
    <source>
        <strain evidence="2">DSM 19437</strain>
    </source>
</reference>
<sequence length="69" mass="8146">MYMIFCAVDAIELTFFILYNTPDVFVKFLTMRFSNGFTAIFSSKYNLVENLMVAHDSYSIGYRILFYQL</sequence>
<keyword evidence="2" id="KW-1185">Reference proteome</keyword>
<name>W0F7L9_9BACT</name>
<dbReference type="HOGENOM" id="CLU_2771674_0_0_10"/>
<dbReference type="Proteomes" id="UP000003586">
    <property type="component" value="Chromosome"/>
</dbReference>
<accession>W0F7L9</accession>
<evidence type="ECO:0000313" key="2">
    <source>
        <dbReference type="Proteomes" id="UP000003586"/>
    </source>
</evidence>
<dbReference type="KEGG" id="nso:NIASO_08115"/>
<evidence type="ECO:0000313" key="1">
    <source>
        <dbReference type="EMBL" id="AHF17459.1"/>
    </source>
</evidence>